<sequence length="79" mass="8656">CLKRPQFELTTVHTSGSPKDRRRFATLVLNCIAARARTRNAQDRLALTVDYGLSGSVFFSEPAASPYGPGADYLNPNKV</sequence>
<evidence type="ECO:0000313" key="3">
    <source>
        <dbReference type="Proteomes" id="UP000479000"/>
    </source>
</evidence>
<evidence type="ECO:0000313" key="1">
    <source>
        <dbReference type="EMBL" id="CAB0019206.1"/>
    </source>
</evidence>
<accession>A0A6H5HQ78</accession>
<dbReference type="EMBL" id="CADCXU010033895">
    <property type="protein sequence ID" value="CAB0019209.1"/>
    <property type="molecule type" value="Genomic_DNA"/>
</dbReference>
<dbReference type="Proteomes" id="UP000479000">
    <property type="component" value="Unassembled WGS sequence"/>
</dbReference>
<feature type="non-terminal residue" evidence="1">
    <location>
        <position position="1"/>
    </location>
</feature>
<feature type="non-terminal residue" evidence="1">
    <location>
        <position position="79"/>
    </location>
</feature>
<keyword evidence="3" id="KW-1185">Reference proteome</keyword>
<organism evidence="1 3">
    <name type="scientific">Nesidiocoris tenuis</name>
    <dbReference type="NCBI Taxonomy" id="355587"/>
    <lineage>
        <taxon>Eukaryota</taxon>
        <taxon>Metazoa</taxon>
        <taxon>Ecdysozoa</taxon>
        <taxon>Arthropoda</taxon>
        <taxon>Hexapoda</taxon>
        <taxon>Insecta</taxon>
        <taxon>Pterygota</taxon>
        <taxon>Neoptera</taxon>
        <taxon>Paraneoptera</taxon>
        <taxon>Hemiptera</taxon>
        <taxon>Heteroptera</taxon>
        <taxon>Panheteroptera</taxon>
        <taxon>Cimicomorpha</taxon>
        <taxon>Miridae</taxon>
        <taxon>Dicyphina</taxon>
        <taxon>Nesidiocoris</taxon>
    </lineage>
</organism>
<evidence type="ECO:0000313" key="2">
    <source>
        <dbReference type="EMBL" id="CAB0019209.1"/>
    </source>
</evidence>
<proteinExistence type="predicted"/>
<gene>
    <name evidence="1" type="ORF">NTEN_LOCUS22918</name>
    <name evidence="2" type="ORF">NTEN_LOCUS22921</name>
</gene>
<reference evidence="1 3" key="1">
    <citation type="submission" date="2020-02" db="EMBL/GenBank/DDBJ databases">
        <authorList>
            <person name="Ferguson B K."/>
        </authorList>
    </citation>
    <scope>NUCLEOTIDE SEQUENCE [LARGE SCALE GENOMIC DNA]</scope>
</reference>
<dbReference type="AlphaFoldDB" id="A0A6H5HQ78"/>
<name>A0A6H5HQ78_9HEMI</name>
<protein>
    <submittedName>
        <fullName evidence="1">Uncharacterized protein</fullName>
    </submittedName>
</protein>
<dbReference type="EMBL" id="CADCXU010033894">
    <property type="protein sequence ID" value="CAB0019206.1"/>
    <property type="molecule type" value="Genomic_DNA"/>
</dbReference>